<dbReference type="Pfam" id="PF00808">
    <property type="entry name" value="CBFD_NFYB_HMF"/>
    <property type="match status" value="1"/>
</dbReference>
<gene>
    <name evidence="9" type="ORF">BDY17DRAFT_329300</name>
</gene>
<comment type="function">
    <text evidence="3">Part of the NCT transcriptional regulatory complex that acts as a key regulator of ergosterol biosynthesis and the azole exporter cdr1B. The NCT complex binds the promoters of genes linked to azole susceptibility, and especially represses the expression of cdr1B transporter.</text>
</comment>
<dbReference type="RefSeq" id="XP_033594241.1">
    <property type="nucleotide sequence ID" value="XM_033737863.1"/>
</dbReference>
<dbReference type="Gene3D" id="1.10.20.10">
    <property type="entry name" value="Histone, subunit A"/>
    <property type="match status" value="1"/>
</dbReference>
<feature type="region of interest" description="Disordered" evidence="7">
    <location>
        <begin position="1"/>
        <end position="20"/>
    </location>
</feature>
<evidence type="ECO:0000313" key="9">
    <source>
        <dbReference type="EMBL" id="KAF2487672.1"/>
    </source>
</evidence>
<evidence type="ECO:0000256" key="2">
    <source>
        <dbReference type="ARBA" id="ARBA00023242"/>
    </source>
</evidence>
<dbReference type="GO" id="GO:0046982">
    <property type="term" value="F:protein heterodimerization activity"/>
    <property type="evidence" value="ECO:0007669"/>
    <property type="project" value="InterPro"/>
</dbReference>
<dbReference type="PANTHER" id="PTHR46138:SF1">
    <property type="entry name" value="PROTEIN DR1"/>
    <property type="match status" value="1"/>
</dbReference>
<dbReference type="SUPFAM" id="SSF47113">
    <property type="entry name" value="Histone-fold"/>
    <property type="match status" value="1"/>
</dbReference>
<dbReference type="InterPro" id="IPR042225">
    <property type="entry name" value="Ncb2"/>
</dbReference>
<dbReference type="EMBL" id="MU001631">
    <property type="protein sequence ID" value="KAF2487672.1"/>
    <property type="molecule type" value="Genomic_DNA"/>
</dbReference>
<sequence length="199" mass="21692">MSDKEFGGKARKHALMPSELSRRPDLRVGPASVTLRNIADTVPGSDDLSLPKEVAKASPSAATVQKIINEVLASPSLELATTSADGATQTMTFAKESRDLLIECCVEFITMLSSEANDIAEKDAKKTIACEHITKALQDLGFEDYIPELLRVAEQFRVSQVSREKKQSKIEQSGMTNDELIAAQEALFRDAGEKYNATT</sequence>
<dbReference type="InterPro" id="IPR003958">
    <property type="entry name" value="CBFA_NFYB_domain"/>
</dbReference>
<dbReference type="GO" id="GO:0051123">
    <property type="term" value="P:RNA polymerase II preinitiation complex assembly"/>
    <property type="evidence" value="ECO:0007669"/>
    <property type="project" value="TreeGrafter"/>
</dbReference>
<dbReference type="Proteomes" id="UP000799767">
    <property type="component" value="Unassembled WGS sequence"/>
</dbReference>
<dbReference type="PANTHER" id="PTHR46138">
    <property type="entry name" value="PROTEIN DR1"/>
    <property type="match status" value="1"/>
</dbReference>
<evidence type="ECO:0000256" key="7">
    <source>
        <dbReference type="SAM" id="MobiDB-lite"/>
    </source>
</evidence>
<dbReference type="OrthoDB" id="601405at2759"/>
<evidence type="ECO:0000313" key="10">
    <source>
        <dbReference type="Proteomes" id="UP000799767"/>
    </source>
</evidence>
<evidence type="ECO:0000256" key="6">
    <source>
        <dbReference type="ARBA" id="ARBA00079659"/>
    </source>
</evidence>
<protein>
    <recommendedName>
        <fullName evidence="5">NCT transcriptional regulatory complex subunit B</fullName>
    </recommendedName>
    <alternativeName>
        <fullName evidence="6">Negative cofactor 2 B</fullName>
    </alternativeName>
</protein>
<evidence type="ECO:0000256" key="5">
    <source>
        <dbReference type="ARBA" id="ARBA00072420"/>
    </source>
</evidence>
<dbReference type="AlphaFoldDB" id="A0A6A6Q5V7"/>
<evidence type="ECO:0000259" key="8">
    <source>
        <dbReference type="Pfam" id="PF00808"/>
    </source>
</evidence>
<dbReference type="InterPro" id="IPR009072">
    <property type="entry name" value="Histone-fold"/>
</dbReference>
<dbReference type="FunFam" id="1.10.20.10:FF:000019">
    <property type="entry name" value="Negative cofactor 2 beta"/>
    <property type="match status" value="1"/>
</dbReference>
<dbReference type="GO" id="GO:0017054">
    <property type="term" value="C:negative cofactor 2 complex"/>
    <property type="evidence" value="ECO:0007669"/>
    <property type="project" value="InterPro"/>
</dbReference>
<evidence type="ECO:0000256" key="1">
    <source>
        <dbReference type="ARBA" id="ARBA00004123"/>
    </source>
</evidence>
<organism evidence="9 10">
    <name type="scientific">Neohortaea acidophila</name>
    <dbReference type="NCBI Taxonomy" id="245834"/>
    <lineage>
        <taxon>Eukaryota</taxon>
        <taxon>Fungi</taxon>
        <taxon>Dikarya</taxon>
        <taxon>Ascomycota</taxon>
        <taxon>Pezizomycotina</taxon>
        <taxon>Dothideomycetes</taxon>
        <taxon>Dothideomycetidae</taxon>
        <taxon>Mycosphaerellales</taxon>
        <taxon>Teratosphaeriaceae</taxon>
        <taxon>Neohortaea</taxon>
    </lineage>
</organism>
<comment type="subunit">
    <text evidence="4">Forms the NCT transcriptional regulatory complex with nctA and mot1.</text>
</comment>
<name>A0A6A6Q5V7_9PEZI</name>
<dbReference type="CDD" id="cd22905">
    <property type="entry name" value="HFD_Dr1"/>
    <property type="match status" value="1"/>
</dbReference>
<dbReference type="GO" id="GO:0016251">
    <property type="term" value="F:RNA polymerase II general transcription initiation factor activity"/>
    <property type="evidence" value="ECO:0007669"/>
    <property type="project" value="TreeGrafter"/>
</dbReference>
<dbReference type="GeneID" id="54478865"/>
<comment type="subcellular location">
    <subcellularLocation>
        <location evidence="1">Nucleus</location>
    </subcellularLocation>
</comment>
<keyword evidence="2" id="KW-0539">Nucleus</keyword>
<dbReference type="GO" id="GO:0000122">
    <property type="term" value="P:negative regulation of transcription by RNA polymerase II"/>
    <property type="evidence" value="ECO:0007669"/>
    <property type="project" value="InterPro"/>
</dbReference>
<reference evidence="9" key="1">
    <citation type="journal article" date="2020" name="Stud. Mycol.">
        <title>101 Dothideomycetes genomes: a test case for predicting lifestyles and emergence of pathogens.</title>
        <authorList>
            <person name="Haridas S."/>
            <person name="Albert R."/>
            <person name="Binder M."/>
            <person name="Bloem J."/>
            <person name="Labutti K."/>
            <person name="Salamov A."/>
            <person name="Andreopoulos B."/>
            <person name="Baker S."/>
            <person name="Barry K."/>
            <person name="Bills G."/>
            <person name="Bluhm B."/>
            <person name="Cannon C."/>
            <person name="Castanera R."/>
            <person name="Culley D."/>
            <person name="Daum C."/>
            <person name="Ezra D."/>
            <person name="Gonzalez J."/>
            <person name="Henrissat B."/>
            <person name="Kuo A."/>
            <person name="Liang C."/>
            <person name="Lipzen A."/>
            <person name="Lutzoni F."/>
            <person name="Magnuson J."/>
            <person name="Mondo S."/>
            <person name="Nolan M."/>
            <person name="Ohm R."/>
            <person name="Pangilinan J."/>
            <person name="Park H.-J."/>
            <person name="Ramirez L."/>
            <person name="Alfaro M."/>
            <person name="Sun H."/>
            <person name="Tritt A."/>
            <person name="Yoshinaga Y."/>
            <person name="Zwiers L.-H."/>
            <person name="Turgeon B."/>
            <person name="Goodwin S."/>
            <person name="Spatafora J."/>
            <person name="Crous P."/>
            <person name="Grigoriev I."/>
        </authorList>
    </citation>
    <scope>NUCLEOTIDE SEQUENCE</scope>
    <source>
        <strain evidence="9">CBS 113389</strain>
    </source>
</reference>
<feature type="domain" description="Transcription factor CBF/NF-Y/archaeal histone" evidence="8">
    <location>
        <begin position="92"/>
        <end position="137"/>
    </location>
</feature>
<evidence type="ECO:0000256" key="3">
    <source>
        <dbReference type="ARBA" id="ARBA00053814"/>
    </source>
</evidence>
<accession>A0A6A6Q5V7</accession>
<proteinExistence type="predicted"/>
<evidence type="ECO:0000256" key="4">
    <source>
        <dbReference type="ARBA" id="ARBA00065193"/>
    </source>
</evidence>
<dbReference type="GO" id="GO:0017025">
    <property type="term" value="F:TBP-class protein binding"/>
    <property type="evidence" value="ECO:0007669"/>
    <property type="project" value="TreeGrafter"/>
</dbReference>
<keyword evidence="10" id="KW-1185">Reference proteome</keyword>